<organism evidence="5 6">
    <name type="scientific">Coraliomargarita akajimensis (strain DSM 45221 / IAM 15411 / JCM 23193 / KCTC 12865 / 04OKA010-24)</name>
    <dbReference type="NCBI Taxonomy" id="583355"/>
    <lineage>
        <taxon>Bacteria</taxon>
        <taxon>Pseudomonadati</taxon>
        <taxon>Verrucomicrobiota</taxon>
        <taxon>Opitutia</taxon>
        <taxon>Puniceicoccales</taxon>
        <taxon>Coraliomargaritaceae</taxon>
        <taxon>Coraliomargarita</taxon>
    </lineage>
</organism>
<dbReference type="HOGENOM" id="CLU_022158_4_2_0"/>
<dbReference type="GO" id="GO:0046912">
    <property type="term" value="F:acyltransferase activity, acyl groups converted into alkyl on transfer"/>
    <property type="evidence" value="ECO:0007669"/>
    <property type="project" value="InterPro"/>
</dbReference>
<keyword evidence="5" id="KW-0670">Pyruvate</keyword>
<evidence type="ECO:0000259" key="4">
    <source>
        <dbReference type="PROSITE" id="PS50991"/>
    </source>
</evidence>
<dbReference type="Pfam" id="PF22617">
    <property type="entry name" value="HCS_D2"/>
    <property type="match status" value="1"/>
</dbReference>
<dbReference type="PROSITE" id="PS50991">
    <property type="entry name" value="PYR_CT"/>
    <property type="match status" value="1"/>
</dbReference>
<dbReference type="eggNOG" id="COG0119">
    <property type="taxonomic scope" value="Bacteria"/>
</dbReference>
<dbReference type="Gene3D" id="3.20.20.70">
    <property type="entry name" value="Aldolase class I"/>
    <property type="match status" value="1"/>
</dbReference>
<sequence length="382" mass="42423">MHSVHLIDTTLRDGEQSAGVVFSRQEKLTIAHMLADVGIREIEAGIPAMGESELGDIQAIMDQQLPLRVLTWSRARISDIDLAARSGADAIHLSFPVSDIHLQAWGKIREWVLDEMVDVVKHAKKFFNSVSIGAQDASRADLSFLMIFAARARSLGIKRIRLADTVGILTPLRTHHMITALCEALPTMEWEIHAHNDFGMAVGNTIAAIEAGCQNASVTVNGLGERAGNAALEEVLVALRFGLDVKGPWNTQEIARLCDFVAQASDRSIADCKPVVGERVFRHESGIHCTALMRDRRTYEAFNPEEVGRPPLSFVIGRHSSRPVVEAYLRKHGLHLPPAFDWAPFIEDIRMLSQQRKRPLDLDDIKTLLTKHTVTDQELRSC</sequence>
<accession>D5EQN0</accession>
<name>D5EQN0_CORAD</name>
<dbReference type="STRING" id="583355.Caka_2831"/>
<keyword evidence="2 3" id="KW-0808">Transferase</keyword>
<evidence type="ECO:0000313" key="6">
    <source>
        <dbReference type="Proteomes" id="UP000000925"/>
    </source>
</evidence>
<dbReference type="PANTHER" id="PTHR42880">
    <property type="entry name" value="HOMOCITRATE SYNTHASE"/>
    <property type="match status" value="1"/>
</dbReference>
<dbReference type="InterPro" id="IPR000891">
    <property type="entry name" value="PYR_CT"/>
</dbReference>
<evidence type="ECO:0000256" key="1">
    <source>
        <dbReference type="ARBA" id="ARBA00006154"/>
    </source>
</evidence>
<dbReference type="Pfam" id="PF00682">
    <property type="entry name" value="HMGL-like"/>
    <property type="match status" value="1"/>
</dbReference>
<dbReference type="PANTHER" id="PTHR42880:SF1">
    <property type="entry name" value="ISOPROPYLMALATE_HOMOCITRATE_CITRAMALATE SYNTHASE FAMILY PROTEIN"/>
    <property type="match status" value="1"/>
</dbReference>
<dbReference type="RefSeq" id="WP_013044566.1">
    <property type="nucleotide sequence ID" value="NC_014008.1"/>
</dbReference>
<gene>
    <name evidence="5" type="ordered locus">Caka_2831</name>
</gene>
<dbReference type="InterPro" id="IPR054691">
    <property type="entry name" value="LeuA/HCS_post-cat"/>
</dbReference>
<dbReference type="PROSITE" id="PS00815">
    <property type="entry name" value="AIPM_HOMOCIT_SYNTH_1"/>
    <property type="match status" value="1"/>
</dbReference>
<evidence type="ECO:0000256" key="3">
    <source>
        <dbReference type="RuleBase" id="RU003523"/>
    </source>
</evidence>
<dbReference type="AlphaFoldDB" id="D5EQN0"/>
<protein>
    <submittedName>
        <fullName evidence="5">Pyruvate carboxyltransferase</fullName>
    </submittedName>
</protein>
<dbReference type="SUPFAM" id="SSF51569">
    <property type="entry name" value="Aldolase"/>
    <property type="match status" value="1"/>
</dbReference>
<feature type="domain" description="Pyruvate carboxyltransferase" evidence="4">
    <location>
        <begin position="4"/>
        <end position="255"/>
    </location>
</feature>
<evidence type="ECO:0000313" key="5">
    <source>
        <dbReference type="EMBL" id="ADE55844.1"/>
    </source>
</evidence>
<proteinExistence type="inferred from homology"/>
<dbReference type="Proteomes" id="UP000000925">
    <property type="component" value="Chromosome"/>
</dbReference>
<dbReference type="CDD" id="cd07939">
    <property type="entry name" value="DRE_TIM_NifV"/>
    <property type="match status" value="1"/>
</dbReference>
<dbReference type="InterPro" id="IPR013785">
    <property type="entry name" value="Aldolase_TIM"/>
</dbReference>
<reference evidence="5 6" key="1">
    <citation type="journal article" date="2010" name="Stand. Genomic Sci.">
        <title>Complete genome sequence of Coraliomargarita akajimensis type strain (04OKA010-24).</title>
        <authorList>
            <person name="Mavromatis K."/>
            <person name="Abt B."/>
            <person name="Brambilla E."/>
            <person name="Lapidus A."/>
            <person name="Copeland A."/>
            <person name="Deshpande S."/>
            <person name="Nolan M."/>
            <person name="Lucas S."/>
            <person name="Tice H."/>
            <person name="Cheng J.F."/>
            <person name="Han C."/>
            <person name="Detter J.C."/>
            <person name="Woyke T."/>
            <person name="Goodwin L."/>
            <person name="Pitluck S."/>
            <person name="Held B."/>
            <person name="Brettin T."/>
            <person name="Tapia R."/>
            <person name="Ivanova N."/>
            <person name="Mikhailova N."/>
            <person name="Pati A."/>
            <person name="Liolios K."/>
            <person name="Chen A."/>
            <person name="Palaniappan K."/>
            <person name="Land M."/>
            <person name="Hauser L."/>
            <person name="Chang Y.J."/>
            <person name="Jeffries C.D."/>
            <person name="Rohde M."/>
            <person name="Goker M."/>
            <person name="Bristow J."/>
            <person name="Eisen J.A."/>
            <person name="Markowitz V."/>
            <person name="Hugenholtz P."/>
            <person name="Klenk H.P."/>
            <person name="Kyrpides N.C."/>
        </authorList>
    </citation>
    <scope>NUCLEOTIDE SEQUENCE [LARGE SCALE GENOMIC DNA]</scope>
    <source>
        <strain evidence="6">DSM 45221 / IAM 15411 / JCM 23193 / KCTC 12865</strain>
    </source>
</reference>
<dbReference type="InterPro" id="IPR013477">
    <property type="entry name" value="NifV/FrbC"/>
</dbReference>
<keyword evidence="6" id="KW-1185">Reference proteome</keyword>
<dbReference type="EMBL" id="CP001998">
    <property type="protein sequence ID" value="ADE55844.1"/>
    <property type="molecule type" value="Genomic_DNA"/>
</dbReference>
<comment type="similarity">
    <text evidence="1 3">Belongs to the alpha-IPM synthase/homocitrate synthase family.</text>
</comment>
<dbReference type="InterPro" id="IPR002034">
    <property type="entry name" value="AIPM/Hcit_synth_CS"/>
</dbReference>
<dbReference type="Gene3D" id="1.10.238.260">
    <property type="match status" value="1"/>
</dbReference>
<dbReference type="KEGG" id="caa:Caka_2831"/>
<evidence type="ECO:0000256" key="2">
    <source>
        <dbReference type="ARBA" id="ARBA00022679"/>
    </source>
</evidence>
<dbReference type="PROSITE" id="PS00816">
    <property type="entry name" value="AIPM_HOMOCIT_SYNTH_2"/>
    <property type="match status" value="1"/>
</dbReference>
<dbReference type="GO" id="GO:0019752">
    <property type="term" value="P:carboxylic acid metabolic process"/>
    <property type="evidence" value="ECO:0007669"/>
    <property type="project" value="InterPro"/>
</dbReference>